<gene>
    <name evidence="9" type="primary">IR41a</name>
</gene>
<evidence type="ECO:0000256" key="5">
    <source>
        <dbReference type="ARBA" id="ARBA00023136"/>
    </source>
</evidence>
<dbReference type="Gene3D" id="3.40.190.10">
    <property type="entry name" value="Periplasmic binding protein-like II"/>
    <property type="match status" value="1"/>
</dbReference>
<feature type="transmembrane region" description="Helical" evidence="8">
    <location>
        <begin position="635"/>
        <end position="655"/>
    </location>
</feature>
<accession>A0A0G2UEM3</accession>
<dbReference type="SUPFAM" id="SSF53850">
    <property type="entry name" value="Periplasmic binding protein-like II"/>
    <property type="match status" value="1"/>
</dbReference>
<organism evidence="9">
    <name type="scientific">Bactrocera dorsalis</name>
    <name type="common">Oriental fruit fly</name>
    <name type="synonym">Dacus dorsalis</name>
    <dbReference type="NCBI Taxonomy" id="27457"/>
    <lineage>
        <taxon>Eukaryota</taxon>
        <taxon>Metazoa</taxon>
        <taxon>Ecdysozoa</taxon>
        <taxon>Arthropoda</taxon>
        <taxon>Hexapoda</taxon>
        <taxon>Insecta</taxon>
        <taxon>Pterygota</taxon>
        <taxon>Neoptera</taxon>
        <taxon>Endopterygota</taxon>
        <taxon>Diptera</taxon>
        <taxon>Brachycera</taxon>
        <taxon>Muscomorpha</taxon>
        <taxon>Tephritoidea</taxon>
        <taxon>Tephritidae</taxon>
        <taxon>Bactrocera</taxon>
        <taxon>Bactrocera</taxon>
    </lineage>
</organism>
<evidence type="ECO:0000256" key="7">
    <source>
        <dbReference type="ARBA" id="ARBA00023180"/>
    </source>
</evidence>
<keyword evidence="3 8" id="KW-0812">Transmembrane</keyword>
<dbReference type="PANTHER" id="PTHR42643:SF40">
    <property type="entry name" value="IONOTROPIC RECEPTOR 41A-RELATED"/>
    <property type="match status" value="1"/>
</dbReference>
<protein>
    <submittedName>
        <fullName evidence="9">Ionotropic receptor 41a</fullName>
    </submittedName>
</protein>
<evidence type="ECO:0000256" key="4">
    <source>
        <dbReference type="ARBA" id="ARBA00022989"/>
    </source>
</evidence>
<keyword evidence="5 8" id="KW-0472">Membrane</keyword>
<keyword evidence="6 9" id="KW-0675">Receptor</keyword>
<keyword evidence="4 8" id="KW-1133">Transmembrane helix</keyword>
<proteinExistence type="evidence at transcript level"/>
<name>A0A0G2UEM3_BACDO</name>
<comment type="subcellular location">
    <subcellularLocation>
        <location evidence="1">Cell membrane</location>
        <topology evidence="1">Multi-pass membrane protein</topology>
    </subcellularLocation>
</comment>
<dbReference type="PANTHER" id="PTHR42643">
    <property type="entry name" value="IONOTROPIC RECEPTOR 20A-RELATED"/>
    <property type="match status" value="1"/>
</dbReference>
<feature type="transmembrane region" description="Helical" evidence="8">
    <location>
        <begin position="361"/>
        <end position="383"/>
    </location>
</feature>
<dbReference type="EMBL" id="KP743670">
    <property type="protein sequence ID" value="AKI28986.1"/>
    <property type="molecule type" value="mRNA"/>
</dbReference>
<dbReference type="GO" id="GO:0005886">
    <property type="term" value="C:plasma membrane"/>
    <property type="evidence" value="ECO:0007669"/>
    <property type="project" value="UniProtKB-SubCell"/>
</dbReference>
<dbReference type="InterPro" id="IPR052192">
    <property type="entry name" value="Insect_Ionotropic_Sensory_Rcpt"/>
</dbReference>
<evidence type="ECO:0000256" key="3">
    <source>
        <dbReference type="ARBA" id="ARBA00022692"/>
    </source>
</evidence>
<evidence type="ECO:0000256" key="2">
    <source>
        <dbReference type="ARBA" id="ARBA00022475"/>
    </source>
</evidence>
<evidence type="ECO:0000256" key="6">
    <source>
        <dbReference type="ARBA" id="ARBA00023170"/>
    </source>
</evidence>
<feature type="transmembrane region" description="Helical" evidence="8">
    <location>
        <begin position="434"/>
        <end position="454"/>
    </location>
</feature>
<evidence type="ECO:0000256" key="1">
    <source>
        <dbReference type="ARBA" id="ARBA00004651"/>
    </source>
</evidence>
<evidence type="ECO:0000256" key="8">
    <source>
        <dbReference type="SAM" id="Phobius"/>
    </source>
</evidence>
<reference evidence="9" key="1">
    <citation type="submission" date="2015-02" db="EMBL/GenBank/DDBJ databases">
        <title>Discovery of Chemosensory Genes in the Oriental Fruit Fly, Bactrocera dorsalis.</title>
        <authorList>
            <person name="Wu Z."/>
            <person name="Zhang H."/>
            <person name="Bin S."/>
            <person name="Wang Z."/>
            <person name="He H."/>
            <person name="Lin J."/>
        </authorList>
    </citation>
    <scope>NUCLEOTIDE SEQUENCE</scope>
</reference>
<keyword evidence="7" id="KW-0325">Glycoprotein</keyword>
<keyword evidence="2" id="KW-1003">Cell membrane</keyword>
<dbReference type="Gene3D" id="1.10.287.70">
    <property type="match status" value="1"/>
</dbReference>
<sequence>MLPANLLNSFYWSRMFNVIMQNYLLSTTTCIIWPENADFSISWQHAKPPDAAIINIRLRDLKQSFAKDVVDFAAKREELLNDYVVLNPFVEKLTLSIEKSHCQNFIAFQLDIPIFIDAVINASRFSIWRSSNNKFLFVYNKDDLHDELFEHRFFEDQSGILLVERYITDPSIFDLKTNKFVGPRAENPKQLYLLDRFNAESNTFLHGNDLFPDKLSNLQGREVILAAFDYRPDVVLKYYPGAPSRDRAFAPNDTSGDVEMDGTEERILKTFCEKHNCSVDIDTSEADDWGIAYRNMTGEAALGMIARGKAEVGMSAMYTWYADYVALDMSMYIGRSGITCVVPAPKRLASLWLPIEPFQPALWAFVFVCLCVEIIALLVIDHARPIIIALSERMRASEEKKNSWARNFEYAFSTTMLLFVSQSNKGTMVNFTPLRLMLFASFLNDIVITSIYGGGLSSILTVPSFGQAADSVERLYAFQLKWGADSEAWVAAIRDDESEIMKGLLRNFDIYSAEQLMVLAQTEEMGFTIERLPFGHFAVQEHLTRSVLDKMKIMVEDIYFQYTVAFTARMWPLLESFNEMVVMWHSSGLDKFWEWRIVADNLDGAIQKELMASQYSNLDDIGPVKLGMSNFVGMLLLWLLGITCAFLAFLAELLLDHMKRAKKVAESDVIEIREGSL</sequence>
<evidence type="ECO:0000313" key="9">
    <source>
        <dbReference type="EMBL" id="AKI28986.1"/>
    </source>
</evidence>
<dbReference type="AlphaFoldDB" id="A0A0G2UEM3"/>
<dbReference type="OrthoDB" id="8182981at2759"/>